<evidence type="ECO:0000256" key="5">
    <source>
        <dbReference type="ARBA" id="ARBA00022691"/>
    </source>
</evidence>
<protein>
    <recommendedName>
        <fullName evidence="6">Ubiquinone/menaquinone biosynthesis C-methyltransferase UbiE</fullName>
        <ecNumber evidence="6">2.1.1.163</ecNumber>
        <ecNumber evidence="6">2.1.1.201</ecNumber>
    </recommendedName>
    <alternativeName>
        <fullName evidence="6">2-methoxy-6-polyprenyl-1,4-benzoquinol methylase</fullName>
    </alternativeName>
    <alternativeName>
        <fullName evidence="6">Demethylmenaquinone methyltransferase</fullName>
    </alternativeName>
</protein>
<dbReference type="EMBL" id="PHIG01000054">
    <property type="protein sequence ID" value="PJK27880.1"/>
    <property type="molecule type" value="Genomic_DNA"/>
</dbReference>
<dbReference type="OrthoDB" id="9808140at2"/>
<comment type="pathway">
    <text evidence="6">Quinol/quinone metabolism; menaquinone biosynthesis; menaquinol from 1,4-dihydroxy-2-naphthoate: step 2/2.</text>
</comment>
<keyword evidence="4 6" id="KW-0831">Ubiquinone biosynthesis</keyword>
<dbReference type="InterPro" id="IPR029063">
    <property type="entry name" value="SAM-dependent_MTases_sf"/>
</dbReference>
<comment type="function">
    <text evidence="6">Methyltransferase required for the conversion of demethylmenaquinol (DMKH2) to menaquinol (MKH2) and the conversion of 2-polyprenyl-6-methoxy-1,4-benzoquinol (DDMQH2) to 2-polyprenyl-3-methyl-6-methoxy-1,4-benzoquinol (DMQH2).</text>
</comment>
<dbReference type="PANTHER" id="PTHR43591">
    <property type="entry name" value="METHYLTRANSFERASE"/>
    <property type="match status" value="1"/>
</dbReference>
<reference evidence="7 8" key="1">
    <citation type="submission" date="2017-11" db="EMBL/GenBank/DDBJ databases">
        <title>Draft genome sequence of Rhizobiales bacterium SY3-13.</title>
        <authorList>
            <person name="Sun C."/>
        </authorList>
    </citation>
    <scope>NUCLEOTIDE SEQUENCE [LARGE SCALE GENOMIC DNA]</scope>
    <source>
        <strain evidence="7 8">SY3-13</strain>
    </source>
</reference>
<dbReference type="GO" id="GO:0043770">
    <property type="term" value="F:demethylmenaquinone methyltransferase activity"/>
    <property type="evidence" value="ECO:0007669"/>
    <property type="project" value="UniProtKB-UniRule"/>
</dbReference>
<dbReference type="NCBIfam" id="TIGR01934">
    <property type="entry name" value="MenG_MenH_UbiE"/>
    <property type="match status" value="1"/>
</dbReference>
<evidence type="ECO:0000256" key="2">
    <source>
        <dbReference type="ARBA" id="ARBA00022603"/>
    </source>
</evidence>
<dbReference type="PANTHER" id="PTHR43591:SF24">
    <property type="entry name" value="2-METHOXY-6-POLYPRENYL-1,4-BENZOQUINOL METHYLASE, MITOCHONDRIAL"/>
    <property type="match status" value="1"/>
</dbReference>
<gene>
    <name evidence="6" type="primary">ubiE</name>
    <name evidence="7" type="ORF">CVT23_20055</name>
</gene>
<comment type="pathway">
    <text evidence="6">Cofactor biosynthesis; ubiquinone biosynthesis.</text>
</comment>
<organism evidence="7 8">
    <name type="scientific">Minwuia thermotolerans</name>
    <dbReference type="NCBI Taxonomy" id="2056226"/>
    <lineage>
        <taxon>Bacteria</taxon>
        <taxon>Pseudomonadati</taxon>
        <taxon>Pseudomonadota</taxon>
        <taxon>Alphaproteobacteria</taxon>
        <taxon>Minwuiales</taxon>
        <taxon>Minwuiaceae</taxon>
        <taxon>Minwuia</taxon>
    </lineage>
</organism>
<dbReference type="CDD" id="cd02440">
    <property type="entry name" value="AdoMet_MTases"/>
    <property type="match status" value="1"/>
</dbReference>
<evidence type="ECO:0000256" key="3">
    <source>
        <dbReference type="ARBA" id="ARBA00022679"/>
    </source>
</evidence>
<dbReference type="PROSITE" id="PS01184">
    <property type="entry name" value="UBIE_2"/>
    <property type="match status" value="1"/>
</dbReference>
<dbReference type="Proteomes" id="UP000229498">
    <property type="component" value="Unassembled WGS sequence"/>
</dbReference>
<dbReference type="EC" id="2.1.1.163" evidence="6"/>
<name>A0A2M9FWP1_9PROT</name>
<dbReference type="UniPathway" id="UPA00232"/>
<dbReference type="EC" id="2.1.1.201" evidence="6"/>
<feature type="binding site" evidence="6">
    <location>
        <position position="74"/>
    </location>
    <ligand>
        <name>S-adenosyl-L-methionine</name>
        <dbReference type="ChEBI" id="CHEBI:59789"/>
    </ligand>
</feature>
<dbReference type="GO" id="GO:0032259">
    <property type="term" value="P:methylation"/>
    <property type="evidence" value="ECO:0007669"/>
    <property type="project" value="UniProtKB-KW"/>
</dbReference>
<evidence type="ECO:0000313" key="7">
    <source>
        <dbReference type="EMBL" id="PJK27880.1"/>
    </source>
</evidence>
<accession>A0A2M9FWP1</accession>
<evidence type="ECO:0000313" key="8">
    <source>
        <dbReference type="Proteomes" id="UP000229498"/>
    </source>
</evidence>
<sequence length="250" mass="27766">MTDSDEEKASFGFSEVPAAEKSARVGEVFRSVAGRYDLMNDLMSGGVHRLWKERFVAALRPRPGERILDLAGGTGDIARRILERTGGTAKVTLCDINEAMVAAGRDRLIDRGMVRGIDWVVGDAEALPFPDHRFDAVTIAFGIRNVTRIPKALAEMRRVLKPGGRFYCLEFSSVRAALRPAYDVYSFQVLPRLGRLVAGDEAAYRYLAESIRRFPDQRAFAAMIEEAGFRRVAHEDLTGGVAAIHHGWRI</sequence>
<dbReference type="GO" id="GO:0009060">
    <property type="term" value="P:aerobic respiration"/>
    <property type="evidence" value="ECO:0007669"/>
    <property type="project" value="UniProtKB-UniRule"/>
</dbReference>
<evidence type="ECO:0000256" key="1">
    <source>
        <dbReference type="ARBA" id="ARBA00022428"/>
    </source>
</evidence>
<comment type="catalytic activity">
    <reaction evidence="6">
        <text>a 2-methoxy-6-(all-trans-polyprenyl)benzene-1,4-diol + S-adenosyl-L-methionine = a 5-methoxy-2-methyl-3-(all-trans-polyprenyl)benzene-1,4-diol + S-adenosyl-L-homocysteine + H(+)</text>
        <dbReference type="Rhea" id="RHEA:28286"/>
        <dbReference type="Rhea" id="RHEA-COMP:10858"/>
        <dbReference type="Rhea" id="RHEA-COMP:10859"/>
        <dbReference type="ChEBI" id="CHEBI:15378"/>
        <dbReference type="ChEBI" id="CHEBI:57856"/>
        <dbReference type="ChEBI" id="CHEBI:59789"/>
        <dbReference type="ChEBI" id="CHEBI:84166"/>
        <dbReference type="ChEBI" id="CHEBI:84167"/>
        <dbReference type="EC" id="2.1.1.201"/>
    </reaction>
</comment>
<comment type="similarity">
    <text evidence="6">Belongs to the class I-like SAM-binding methyltransferase superfamily. MenG/UbiE family.</text>
</comment>
<comment type="caution">
    <text evidence="7">The sequence shown here is derived from an EMBL/GenBank/DDBJ whole genome shotgun (WGS) entry which is preliminary data.</text>
</comment>
<evidence type="ECO:0000256" key="4">
    <source>
        <dbReference type="ARBA" id="ARBA00022688"/>
    </source>
</evidence>
<keyword evidence="2 6" id="KW-0489">Methyltransferase</keyword>
<dbReference type="Gene3D" id="3.40.50.150">
    <property type="entry name" value="Vaccinia Virus protein VP39"/>
    <property type="match status" value="1"/>
</dbReference>
<proteinExistence type="inferred from homology"/>
<dbReference type="RefSeq" id="WP_109795703.1">
    <property type="nucleotide sequence ID" value="NZ_PHIG01000054.1"/>
</dbReference>
<comment type="catalytic activity">
    <reaction evidence="6">
        <text>a 2-demethylmenaquinol + S-adenosyl-L-methionine = a menaquinol + S-adenosyl-L-homocysteine + H(+)</text>
        <dbReference type="Rhea" id="RHEA:42640"/>
        <dbReference type="Rhea" id="RHEA-COMP:9539"/>
        <dbReference type="Rhea" id="RHEA-COMP:9563"/>
        <dbReference type="ChEBI" id="CHEBI:15378"/>
        <dbReference type="ChEBI" id="CHEBI:18151"/>
        <dbReference type="ChEBI" id="CHEBI:55437"/>
        <dbReference type="ChEBI" id="CHEBI:57856"/>
        <dbReference type="ChEBI" id="CHEBI:59789"/>
        <dbReference type="EC" id="2.1.1.163"/>
    </reaction>
</comment>
<dbReference type="PROSITE" id="PS01183">
    <property type="entry name" value="UBIE_1"/>
    <property type="match status" value="1"/>
</dbReference>
<dbReference type="Pfam" id="PF01209">
    <property type="entry name" value="Ubie_methyltran"/>
    <property type="match status" value="1"/>
</dbReference>
<keyword evidence="1 6" id="KW-0474">Menaquinone biosynthesis</keyword>
<evidence type="ECO:0000256" key="6">
    <source>
        <dbReference type="HAMAP-Rule" id="MF_01813"/>
    </source>
</evidence>
<dbReference type="PROSITE" id="PS51608">
    <property type="entry name" value="SAM_MT_UBIE"/>
    <property type="match status" value="1"/>
</dbReference>
<keyword evidence="5 6" id="KW-0949">S-adenosyl-L-methionine</keyword>
<keyword evidence="3 6" id="KW-0808">Transferase</keyword>
<dbReference type="GO" id="GO:0008425">
    <property type="term" value="F:2-methoxy-6-polyprenyl-1,4-benzoquinol methyltransferase activity"/>
    <property type="evidence" value="ECO:0007669"/>
    <property type="project" value="UniProtKB-UniRule"/>
</dbReference>
<dbReference type="NCBIfam" id="NF001242">
    <property type="entry name" value="PRK00216.1-3"/>
    <property type="match status" value="1"/>
</dbReference>
<dbReference type="UniPathway" id="UPA00079">
    <property type="reaction ID" value="UER00169"/>
</dbReference>
<dbReference type="HAMAP" id="MF_01813">
    <property type="entry name" value="MenG_UbiE_methyltr"/>
    <property type="match status" value="1"/>
</dbReference>
<feature type="binding site" evidence="6">
    <location>
        <begin position="123"/>
        <end position="124"/>
    </location>
    <ligand>
        <name>S-adenosyl-L-methionine</name>
        <dbReference type="ChEBI" id="CHEBI:59789"/>
    </ligand>
</feature>
<dbReference type="InterPro" id="IPR004033">
    <property type="entry name" value="UbiE/COQ5_MeTrFase"/>
</dbReference>
<feature type="binding site" evidence="6">
    <location>
        <position position="95"/>
    </location>
    <ligand>
        <name>S-adenosyl-L-methionine</name>
        <dbReference type="ChEBI" id="CHEBI:59789"/>
    </ligand>
</feature>
<dbReference type="NCBIfam" id="NF001244">
    <property type="entry name" value="PRK00216.1-5"/>
    <property type="match status" value="1"/>
</dbReference>
<dbReference type="GO" id="GO:0009234">
    <property type="term" value="P:menaquinone biosynthetic process"/>
    <property type="evidence" value="ECO:0007669"/>
    <property type="project" value="UniProtKB-UniRule"/>
</dbReference>
<dbReference type="InterPro" id="IPR023576">
    <property type="entry name" value="UbiE/COQ5_MeTrFase_CS"/>
</dbReference>
<keyword evidence="8" id="KW-1185">Reference proteome</keyword>
<comment type="caution">
    <text evidence="6">Lacks conserved residue(s) required for the propagation of feature annotation.</text>
</comment>
<dbReference type="SUPFAM" id="SSF53335">
    <property type="entry name" value="S-adenosyl-L-methionine-dependent methyltransferases"/>
    <property type="match status" value="1"/>
</dbReference>
<dbReference type="AlphaFoldDB" id="A0A2M9FWP1"/>